<dbReference type="AlphaFoldDB" id="A0A060ZC85"/>
<feature type="domain" description="Ints3-like C-terminal" evidence="1">
    <location>
        <begin position="2"/>
        <end position="138"/>
    </location>
</feature>
<protein>
    <recommendedName>
        <fullName evidence="1">Ints3-like C-terminal domain-containing protein</fullName>
    </recommendedName>
</protein>
<evidence type="ECO:0000313" key="3">
    <source>
        <dbReference type="Proteomes" id="UP000193380"/>
    </source>
</evidence>
<gene>
    <name evidence="2" type="ORF">GSONMT00063917001</name>
</gene>
<dbReference type="Proteomes" id="UP000193380">
    <property type="component" value="Unassembled WGS sequence"/>
</dbReference>
<dbReference type="InterPro" id="IPR045334">
    <property type="entry name" value="INTS3"/>
</dbReference>
<dbReference type="GO" id="GO:0005737">
    <property type="term" value="C:cytoplasm"/>
    <property type="evidence" value="ECO:0007669"/>
    <property type="project" value="TreeGrafter"/>
</dbReference>
<evidence type="ECO:0000313" key="2">
    <source>
        <dbReference type="EMBL" id="CDQ98890.1"/>
    </source>
</evidence>
<reference evidence="2" key="2">
    <citation type="submission" date="2014-03" db="EMBL/GenBank/DDBJ databases">
        <authorList>
            <person name="Genoscope - CEA"/>
        </authorList>
    </citation>
    <scope>NUCLEOTIDE SEQUENCE</scope>
</reference>
<dbReference type="PANTHER" id="PTHR13587">
    <property type="entry name" value="INTEGRATOR COMPLEX SUBUNIT 3"/>
    <property type="match status" value="1"/>
</dbReference>
<dbReference type="PaxDb" id="8022-A0A060ZC85"/>
<dbReference type="STRING" id="8022.A0A060ZC85"/>
<dbReference type="PANTHER" id="PTHR13587:SF7">
    <property type="entry name" value="INTEGRATOR COMPLEX SUBUNIT 3"/>
    <property type="match status" value="1"/>
</dbReference>
<feature type="non-terminal residue" evidence="2">
    <location>
        <position position="169"/>
    </location>
</feature>
<dbReference type="EMBL" id="FR941387">
    <property type="protein sequence ID" value="CDQ98890.1"/>
    <property type="molecule type" value="Genomic_DNA"/>
</dbReference>
<reference evidence="2" key="1">
    <citation type="journal article" date="2014" name="Nat. Commun.">
        <title>The rainbow trout genome provides novel insights into evolution after whole-genome duplication in vertebrates.</title>
        <authorList>
            <person name="Berthelot C."/>
            <person name="Brunet F."/>
            <person name="Chalopin D."/>
            <person name="Juanchich A."/>
            <person name="Bernard M."/>
            <person name="Noel B."/>
            <person name="Bento P."/>
            <person name="Da Silva C."/>
            <person name="Labadie K."/>
            <person name="Alberti A."/>
            <person name="Aury J.M."/>
            <person name="Louis A."/>
            <person name="Dehais P."/>
            <person name="Bardou P."/>
            <person name="Montfort J."/>
            <person name="Klopp C."/>
            <person name="Cabau C."/>
            <person name="Gaspin C."/>
            <person name="Thorgaard G.H."/>
            <person name="Boussaha M."/>
            <person name="Quillet E."/>
            <person name="Guyomard R."/>
            <person name="Galiana D."/>
            <person name="Bobe J."/>
            <person name="Volff J.N."/>
            <person name="Genet C."/>
            <person name="Wincker P."/>
            <person name="Jaillon O."/>
            <person name="Roest Crollius H."/>
            <person name="Guiguen Y."/>
        </authorList>
    </citation>
    <scope>NUCLEOTIDE SEQUENCE [LARGE SCALE GENOMIC DNA]</scope>
</reference>
<dbReference type="Pfam" id="PF24566">
    <property type="entry name" value="HEAT_Ints3_C"/>
    <property type="match status" value="1"/>
</dbReference>
<accession>A0A060ZC85</accession>
<evidence type="ECO:0000259" key="1">
    <source>
        <dbReference type="Pfam" id="PF24566"/>
    </source>
</evidence>
<dbReference type="InterPro" id="IPR056518">
    <property type="entry name" value="HEAT_Ints3_C"/>
</dbReference>
<organism evidence="2 3">
    <name type="scientific">Oncorhynchus mykiss</name>
    <name type="common">Rainbow trout</name>
    <name type="synonym">Salmo gairdneri</name>
    <dbReference type="NCBI Taxonomy" id="8022"/>
    <lineage>
        <taxon>Eukaryota</taxon>
        <taxon>Metazoa</taxon>
        <taxon>Chordata</taxon>
        <taxon>Craniata</taxon>
        <taxon>Vertebrata</taxon>
        <taxon>Euteleostomi</taxon>
        <taxon>Actinopterygii</taxon>
        <taxon>Neopterygii</taxon>
        <taxon>Teleostei</taxon>
        <taxon>Protacanthopterygii</taxon>
        <taxon>Salmoniformes</taxon>
        <taxon>Salmonidae</taxon>
        <taxon>Salmoninae</taxon>
        <taxon>Oncorhynchus</taxon>
    </lineage>
</organism>
<sequence length="169" mass="19323">MSTLASCLAELFKGHFRGDVLPDDITEESLEESVCKPVCLVFRNLCQMQEDNSGFSVLLEMLAELYQKQPKIGYHLLYYLRASKAAMGKMSLYESFAQATALGDLHTCLMMDMKACQEDDIRLLCYLTPSIYTEVHTNFFYAEIHTNTIYPEVHTNYSMPRYTQTPSTP</sequence>
<proteinExistence type="predicted"/>
<name>A0A060ZC85_ONCMY</name>